<reference evidence="1 2" key="1">
    <citation type="journal article" date="2013" name="Proc. Natl. Acad. Sci. U.S.A.">
        <title>Genome of an arbuscular mycorrhizal fungus provides insight into the oldest plant symbiosis.</title>
        <authorList>
            <person name="Tisserant E."/>
            <person name="Malbreil M."/>
            <person name="Kuo A."/>
            <person name="Kohler A."/>
            <person name="Symeonidi A."/>
            <person name="Balestrini R."/>
            <person name="Charron P."/>
            <person name="Duensing N."/>
            <person name="Frei Dit Frey N."/>
            <person name="Gianinazzi-Pearson V."/>
            <person name="Gilbert L.B."/>
            <person name="Handa Y."/>
            <person name="Herr J.R."/>
            <person name="Hijri M."/>
            <person name="Koul R."/>
            <person name="Kawaguchi M."/>
            <person name="Krajinski F."/>
            <person name="Lammers P.J."/>
            <person name="Masclaux F.G."/>
            <person name="Murat C."/>
            <person name="Morin E."/>
            <person name="Ndikumana S."/>
            <person name="Pagni M."/>
            <person name="Petitpierre D."/>
            <person name="Requena N."/>
            <person name="Rosikiewicz P."/>
            <person name="Riley R."/>
            <person name="Saito K."/>
            <person name="San Clemente H."/>
            <person name="Shapiro H."/>
            <person name="van Tuinen D."/>
            <person name="Becard G."/>
            <person name="Bonfante P."/>
            <person name="Paszkowski U."/>
            <person name="Shachar-Hill Y.Y."/>
            <person name="Tuskan G.A."/>
            <person name="Young P.W."/>
            <person name="Sanders I.R."/>
            <person name="Henrissat B."/>
            <person name="Rensing S.A."/>
            <person name="Grigoriev I.V."/>
            <person name="Corradi N."/>
            <person name="Roux C."/>
            <person name="Martin F."/>
        </authorList>
    </citation>
    <scope>NUCLEOTIDE SEQUENCE [LARGE SCALE GENOMIC DNA]</scope>
    <source>
        <strain evidence="1 2">DAOM 197198</strain>
    </source>
</reference>
<comment type="caution">
    <text evidence="1">The sequence shown here is derived from an EMBL/GenBank/DDBJ whole genome shotgun (WGS) entry which is preliminary data.</text>
</comment>
<evidence type="ECO:0000313" key="2">
    <source>
        <dbReference type="Proteomes" id="UP000018888"/>
    </source>
</evidence>
<accession>A0A2P4NXK8</accession>
<evidence type="ECO:0008006" key="3">
    <source>
        <dbReference type="Google" id="ProtNLM"/>
    </source>
</evidence>
<protein>
    <recommendedName>
        <fullName evidence="3">Tc1-like transposase DDE domain-containing protein</fullName>
    </recommendedName>
</protein>
<sequence>MQHLNLMLLWQINELKTRWQATKNEGYSFWIKQSAPIDEQKSALEEAILEAGHKCIFYPKFHCELNFIERYWGAAKRYTRENCDYSWSSLQRVVPAALESIDIKMIRKFARKMWRYMDLYRNGITEQKSALEEAILEAGHKCIFYPKFHCELNFIERYWGAAKRYTRENCDYSWSSLQRVVPAALESIDIKMIRKFARKMWRYMDLYRNGITGKLVEYAAKKYKSHRCIPEYVLDELNKFE</sequence>
<proteinExistence type="predicted"/>
<reference evidence="1 2" key="2">
    <citation type="journal article" date="2018" name="New Phytol.">
        <title>High intraspecific genome diversity in the model arbuscular mycorrhizal symbiont Rhizophagus irregularis.</title>
        <authorList>
            <person name="Chen E.C.H."/>
            <person name="Morin E."/>
            <person name="Beaudet D."/>
            <person name="Noel J."/>
            <person name="Yildirir G."/>
            <person name="Ndikumana S."/>
            <person name="Charron P."/>
            <person name="St-Onge C."/>
            <person name="Giorgi J."/>
            <person name="Kruger M."/>
            <person name="Marton T."/>
            <person name="Ropars J."/>
            <person name="Grigoriev I.V."/>
            <person name="Hainaut M."/>
            <person name="Henrissat B."/>
            <person name="Roux C."/>
            <person name="Martin F."/>
            <person name="Corradi N."/>
        </authorList>
    </citation>
    <scope>NUCLEOTIDE SEQUENCE [LARGE SCALE GENOMIC DNA]</scope>
    <source>
        <strain evidence="1 2">DAOM 197198</strain>
    </source>
</reference>
<organism evidence="1 2">
    <name type="scientific">Rhizophagus irregularis (strain DAOM 181602 / DAOM 197198 / MUCL 43194)</name>
    <name type="common">Arbuscular mycorrhizal fungus</name>
    <name type="synonym">Glomus intraradices</name>
    <dbReference type="NCBI Taxonomy" id="747089"/>
    <lineage>
        <taxon>Eukaryota</taxon>
        <taxon>Fungi</taxon>
        <taxon>Fungi incertae sedis</taxon>
        <taxon>Mucoromycota</taxon>
        <taxon>Glomeromycotina</taxon>
        <taxon>Glomeromycetes</taxon>
        <taxon>Glomerales</taxon>
        <taxon>Glomeraceae</taxon>
        <taxon>Rhizophagus</taxon>
    </lineage>
</organism>
<dbReference type="Gene3D" id="3.30.420.10">
    <property type="entry name" value="Ribonuclease H-like superfamily/Ribonuclease H"/>
    <property type="match status" value="2"/>
</dbReference>
<name>A0A2P4NXK8_RHIID</name>
<dbReference type="EMBL" id="AUPC02000603">
    <property type="protein sequence ID" value="POG57881.1"/>
    <property type="molecule type" value="Genomic_DNA"/>
</dbReference>
<dbReference type="InterPro" id="IPR036397">
    <property type="entry name" value="RNaseH_sf"/>
</dbReference>
<dbReference type="Proteomes" id="UP000018888">
    <property type="component" value="Unassembled WGS sequence"/>
</dbReference>
<evidence type="ECO:0000313" key="1">
    <source>
        <dbReference type="EMBL" id="POG57881.1"/>
    </source>
</evidence>
<gene>
    <name evidence="1" type="ORF">GLOIN_2v1791157</name>
</gene>
<dbReference type="GO" id="GO:0003676">
    <property type="term" value="F:nucleic acid binding"/>
    <property type="evidence" value="ECO:0007669"/>
    <property type="project" value="InterPro"/>
</dbReference>
<dbReference type="AlphaFoldDB" id="A0A2P4NXK8"/>
<keyword evidence="2" id="KW-1185">Reference proteome</keyword>
<dbReference type="PANTHER" id="PTHR35871:SF1">
    <property type="entry name" value="CXC1-LIKE CYSTEINE CLUSTER ASSOCIATED WITH KDZ TRANSPOSASES DOMAIN-CONTAINING PROTEIN"/>
    <property type="match status" value="1"/>
</dbReference>
<dbReference type="PANTHER" id="PTHR35871">
    <property type="entry name" value="EXPRESSED PROTEIN"/>
    <property type="match status" value="1"/>
</dbReference>